<gene>
    <name evidence="4" type="ORF">ACFPQ4_10630</name>
</gene>
<keyword evidence="3" id="KW-0949">S-adenosyl-L-methionine</keyword>
<dbReference type="GO" id="GO:0008168">
    <property type="term" value="F:methyltransferase activity"/>
    <property type="evidence" value="ECO:0007669"/>
    <property type="project" value="UniProtKB-KW"/>
</dbReference>
<dbReference type="EMBL" id="JBHSNC010000031">
    <property type="protein sequence ID" value="MFC5529899.1"/>
    <property type="molecule type" value="Genomic_DNA"/>
</dbReference>
<evidence type="ECO:0000313" key="5">
    <source>
        <dbReference type="Proteomes" id="UP001596108"/>
    </source>
</evidence>
<keyword evidence="5" id="KW-1185">Reference proteome</keyword>
<organism evidence="4 5">
    <name type="scientific">Cohnella yongneupensis</name>
    <dbReference type="NCBI Taxonomy" id="425006"/>
    <lineage>
        <taxon>Bacteria</taxon>
        <taxon>Bacillati</taxon>
        <taxon>Bacillota</taxon>
        <taxon>Bacilli</taxon>
        <taxon>Bacillales</taxon>
        <taxon>Paenibacillaceae</taxon>
        <taxon>Cohnella</taxon>
    </lineage>
</organism>
<dbReference type="PANTHER" id="PTHR10509">
    <property type="entry name" value="O-METHYLTRANSFERASE-RELATED"/>
    <property type="match status" value="1"/>
</dbReference>
<name>A0ABW0R3Q9_9BACL</name>
<evidence type="ECO:0000313" key="4">
    <source>
        <dbReference type="EMBL" id="MFC5529899.1"/>
    </source>
</evidence>
<keyword evidence="2 4" id="KW-0808">Transferase</keyword>
<sequence length="219" mass="23387">MGQLQTADDYFDGLFPPDEQLTRVKEAIAAAGMPQISVAPGYGRLLTMLVAMSGAKRVLEIGALGGYSGICLARGLPASGRLTSLELRADYAAFAHKNVTEAGYGERTEYIVGDAKESLAQLADEGARFDFFFIDADKDNYPYYLDACIGLANAGAIIAADNTLLRGRTVDPAKQGPSVQAVRAFNKRIANDPNLQGVHLPSYDGLALARVIDLSVIQK</sequence>
<evidence type="ECO:0000256" key="1">
    <source>
        <dbReference type="ARBA" id="ARBA00022603"/>
    </source>
</evidence>
<dbReference type="InterPro" id="IPR029063">
    <property type="entry name" value="SAM-dependent_MTases_sf"/>
</dbReference>
<dbReference type="PANTHER" id="PTHR10509:SF14">
    <property type="entry name" value="CAFFEOYL-COA O-METHYLTRANSFERASE 3-RELATED"/>
    <property type="match status" value="1"/>
</dbReference>
<protein>
    <submittedName>
        <fullName evidence="4">O-methyltransferase</fullName>
        <ecNumber evidence="4">2.1.1.-</ecNumber>
    </submittedName>
</protein>
<dbReference type="InterPro" id="IPR050362">
    <property type="entry name" value="Cation-dep_OMT"/>
</dbReference>
<dbReference type="Gene3D" id="3.40.50.150">
    <property type="entry name" value="Vaccinia Virus protein VP39"/>
    <property type="match status" value="1"/>
</dbReference>
<dbReference type="GO" id="GO:0032259">
    <property type="term" value="P:methylation"/>
    <property type="evidence" value="ECO:0007669"/>
    <property type="project" value="UniProtKB-KW"/>
</dbReference>
<evidence type="ECO:0000256" key="2">
    <source>
        <dbReference type="ARBA" id="ARBA00022679"/>
    </source>
</evidence>
<keyword evidence="1 4" id="KW-0489">Methyltransferase</keyword>
<dbReference type="SUPFAM" id="SSF53335">
    <property type="entry name" value="S-adenosyl-L-methionine-dependent methyltransferases"/>
    <property type="match status" value="1"/>
</dbReference>
<proteinExistence type="predicted"/>
<accession>A0ABW0R3Q9</accession>
<dbReference type="RefSeq" id="WP_378111824.1">
    <property type="nucleotide sequence ID" value="NZ_JBHSNC010000031.1"/>
</dbReference>
<evidence type="ECO:0000256" key="3">
    <source>
        <dbReference type="ARBA" id="ARBA00022691"/>
    </source>
</evidence>
<dbReference type="InterPro" id="IPR002935">
    <property type="entry name" value="SAM_O-MeTrfase"/>
</dbReference>
<dbReference type="PROSITE" id="PS51682">
    <property type="entry name" value="SAM_OMT_I"/>
    <property type="match status" value="1"/>
</dbReference>
<dbReference type="Pfam" id="PF01596">
    <property type="entry name" value="Methyltransf_3"/>
    <property type="match status" value="1"/>
</dbReference>
<dbReference type="Proteomes" id="UP001596108">
    <property type="component" value="Unassembled WGS sequence"/>
</dbReference>
<reference evidence="5" key="1">
    <citation type="journal article" date="2019" name="Int. J. Syst. Evol. Microbiol.">
        <title>The Global Catalogue of Microorganisms (GCM) 10K type strain sequencing project: providing services to taxonomists for standard genome sequencing and annotation.</title>
        <authorList>
            <consortium name="The Broad Institute Genomics Platform"/>
            <consortium name="The Broad Institute Genome Sequencing Center for Infectious Disease"/>
            <person name="Wu L."/>
            <person name="Ma J."/>
        </authorList>
    </citation>
    <scope>NUCLEOTIDE SEQUENCE [LARGE SCALE GENOMIC DNA]</scope>
    <source>
        <strain evidence="5">CGMCC 1.18578</strain>
    </source>
</reference>
<comment type="caution">
    <text evidence="4">The sequence shown here is derived from an EMBL/GenBank/DDBJ whole genome shotgun (WGS) entry which is preliminary data.</text>
</comment>
<dbReference type="EC" id="2.1.1.-" evidence="4"/>